<organism evidence="1">
    <name type="scientific">marine sediment metagenome</name>
    <dbReference type="NCBI Taxonomy" id="412755"/>
    <lineage>
        <taxon>unclassified sequences</taxon>
        <taxon>metagenomes</taxon>
        <taxon>ecological metagenomes</taxon>
    </lineage>
</organism>
<dbReference type="GO" id="GO:0046872">
    <property type="term" value="F:metal ion binding"/>
    <property type="evidence" value="ECO:0007669"/>
    <property type="project" value="InterPro"/>
</dbReference>
<comment type="caution">
    <text evidence="1">The sequence shown here is derived from an EMBL/GenBank/DDBJ whole genome shotgun (WGS) entry which is preliminary data.</text>
</comment>
<accession>A0A0F8VRZ9</accession>
<sequence>AQHVQKSLKSVKGVSKAEVLLDEKQARAITNPSLLRFSRD</sequence>
<reference evidence="1" key="1">
    <citation type="journal article" date="2015" name="Nature">
        <title>Complex archaea that bridge the gap between prokaryotes and eukaryotes.</title>
        <authorList>
            <person name="Spang A."/>
            <person name="Saw J.H."/>
            <person name="Jorgensen S.L."/>
            <person name="Zaremba-Niedzwiedzka K."/>
            <person name="Martijn J."/>
            <person name="Lind A.E."/>
            <person name="van Eijk R."/>
            <person name="Schleper C."/>
            <person name="Guy L."/>
            <person name="Ettema T.J."/>
        </authorList>
    </citation>
    <scope>NUCLEOTIDE SEQUENCE</scope>
</reference>
<dbReference type="CDD" id="cd00371">
    <property type="entry name" value="HMA"/>
    <property type="match status" value="1"/>
</dbReference>
<evidence type="ECO:0000313" key="1">
    <source>
        <dbReference type="EMBL" id="KKK47128.1"/>
    </source>
</evidence>
<name>A0A0F8VRZ9_9ZZZZ</name>
<dbReference type="EMBL" id="LAZR01069737">
    <property type="protein sequence ID" value="KKK47128.1"/>
    <property type="molecule type" value="Genomic_DNA"/>
</dbReference>
<protein>
    <submittedName>
        <fullName evidence="1">Uncharacterized protein</fullName>
    </submittedName>
</protein>
<dbReference type="AlphaFoldDB" id="A0A0F8VRZ9"/>
<feature type="non-terminal residue" evidence="1">
    <location>
        <position position="1"/>
    </location>
</feature>
<proteinExistence type="predicted"/>
<dbReference type="InterPro" id="IPR006121">
    <property type="entry name" value="HMA_dom"/>
</dbReference>
<gene>
    <name evidence="1" type="ORF">LCGC14_3158350</name>
</gene>